<keyword evidence="8" id="KW-0539">Nucleus</keyword>
<feature type="domain" description="C2H2-type" evidence="11">
    <location>
        <begin position="380"/>
        <end position="408"/>
    </location>
</feature>
<dbReference type="Proteomes" id="UP000479190">
    <property type="component" value="Unassembled WGS sequence"/>
</dbReference>
<evidence type="ECO:0000256" key="8">
    <source>
        <dbReference type="ARBA" id="ARBA00023242"/>
    </source>
</evidence>
<organism evidence="12 13">
    <name type="scientific">Trichogramma brassicae</name>
    <dbReference type="NCBI Taxonomy" id="86971"/>
    <lineage>
        <taxon>Eukaryota</taxon>
        <taxon>Metazoa</taxon>
        <taxon>Ecdysozoa</taxon>
        <taxon>Arthropoda</taxon>
        <taxon>Hexapoda</taxon>
        <taxon>Insecta</taxon>
        <taxon>Pterygota</taxon>
        <taxon>Neoptera</taxon>
        <taxon>Endopterygota</taxon>
        <taxon>Hymenoptera</taxon>
        <taxon>Apocrita</taxon>
        <taxon>Proctotrupomorpha</taxon>
        <taxon>Chalcidoidea</taxon>
        <taxon>Trichogrammatidae</taxon>
        <taxon>Trichogramma</taxon>
    </lineage>
</organism>
<dbReference type="SUPFAM" id="SSF57667">
    <property type="entry name" value="beta-beta-alpha zinc fingers"/>
    <property type="match status" value="5"/>
</dbReference>
<dbReference type="PANTHER" id="PTHR24399:SF23">
    <property type="entry name" value="C2H2-TYPE DOMAIN-CONTAINING PROTEIN"/>
    <property type="match status" value="1"/>
</dbReference>
<accession>A0A6H5I4K9</accession>
<evidence type="ECO:0000256" key="2">
    <source>
        <dbReference type="ARBA" id="ARBA00022723"/>
    </source>
</evidence>
<dbReference type="OrthoDB" id="6077919at2759"/>
<keyword evidence="7" id="KW-0804">Transcription</keyword>
<feature type="domain" description="C2H2-type" evidence="11">
    <location>
        <begin position="467"/>
        <end position="495"/>
    </location>
</feature>
<gene>
    <name evidence="12" type="ORF">TBRA_LOCUS3254</name>
</gene>
<sequence>MQKTAALEGKFCAEGRSRAATITRARAKRKKAAAAAAARVYSQLHITYCLKKVKEQTVVSYLKIIILIIFLPEELHPEHLLEPLHPEHLLELLHPEHLLGALLLEYLQALLHLEHPLELLHPEYPLVLLELLPRENPLRSGLELPVKQFGTFETPVRLKIGPEGATGYALGPRILIGSFLTLHRAIYYSTHYTHPILYKPFNAITKALLGHQVFLKVIFIRCSTRMQTKFTLQPMSVKNIIDSRMMHYRASAHQKTVHEGRKDYPCNKCEKKFGQKSYLLDHQKTIHECHKYYACDNCDKKFGFQSNLTRHRKMVHEGRKDFVCDGCKKKFGLKTDLLNHQRAIHEGRKDFACDECEKKFGKKSNLLCHQRTVHEGRKDFTCDICEKKFGQKMQLIRHQHTEHDCRKEHACDNCEKRFGLKADLIRHQKIVHEGLKDCSCDKCEKKFVEKSNLLYHERTIHEGRKDFKCDYCDKKFGNQGNLTRHRKMVHEGLKDYECDICDKKFGEKWILFQHQKTVHEGQNRSCIYKRKQRWVTWVTRPIMFPSIRRSLTNIPTSFPELKIASKSSFDQFGYLGYLGYSANNAPSTLLHLFVHCCHLTRHHVVLISTTLLPIFRQRQFLNNASGAASMVRLIWNCSCQQTQCFESVQCGKQNLIHLHTNQAFLHQFLLNHVWICINTEPFQNRLVLIGHHLQPKFLLCCPMLSSDSVTPAPINTSTGLGFCLTRANFNTAEHRKILTAQGNHNVRCNYVVDIEFDTTSIYRRNTCTDTKEQRASSKIGSYFSPGHRYPECAPGMKLCGLGAARFWVDGARVAAANVSSVIYISIYARYRYAAGGASAPRCRRAAANTYNHDDDEARRRRRREQHAAHQGNTSRALYTYSPASLEASCVLCPMCSIP</sequence>
<dbReference type="PROSITE" id="PS00028">
    <property type="entry name" value="ZINC_FINGER_C2H2_1"/>
    <property type="match status" value="9"/>
</dbReference>
<dbReference type="EMBL" id="CADCXV010000638">
    <property type="protein sequence ID" value="CAB0031276.1"/>
    <property type="molecule type" value="Genomic_DNA"/>
</dbReference>
<keyword evidence="5" id="KW-0862">Zinc</keyword>
<dbReference type="InterPro" id="IPR013087">
    <property type="entry name" value="Znf_C2H2_type"/>
</dbReference>
<dbReference type="SMART" id="SM00355">
    <property type="entry name" value="ZnF_C2H2"/>
    <property type="match status" value="9"/>
</dbReference>
<feature type="region of interest" description="Disordered" evidence="10">
    <location>
        <begin position="849"/>
        <end position="872"/>
    </location>
</feature>
<keyword evidence="4 9" id="KW-0863">Zinc-finger</keyword>
<feature type="domain" description="C2H2-type" evidence="11">
    <location>
        <begin position="409"/>
        <end position="437"/>
    </location>
</feature>
<dbReference type="GO" id="GO:0008270">
    <property type="term" value="F:zinc ion binding"/>
    <property type="evidence" value="ECO:0007669"/>
    <property type="project" value="UniProtKB-KW"/>
</dbReference>
<dbReference type="AlphaFoldDB" id="A0A6H5I4K9"/>
<feature type="domain" description="C2H2-type" evidence="11">
    <location>
        <begin position="351"/>
        <end position="379"/>
    </location>
</feature>
<evidence type="ECO:0000259" key="11">
    <source>
        <dbReference type="PROSITE" id="PS50157"/>
    </source>
</evidence>
<evidence type="ECO:0000256" key="10">
    <source>
        <dbReference type="SAM" id="MobiDB-lite"/>
    </source>
</evidence>
<proteinExistence type="predicted"/>
<evidence type="ECO:0000256" key="3">
    <source>
        <dbReference type="ARBA" id="ARBA00022737"/>
    </source>
</evidence>
<keyword evidence="13" id="KW-1185">Reference proteome</keyword>
<feature type="domain" description="C2H2-type" evidence="11">
    <location>
        <begin position="438"/>
        <end position="466"/>
    </location>
</feature>
<dbReference type="InterPro" id="IPR036236">
    <property type="entry name" value="Znf_C2H2_sf"/>
</dbReference>
<comment type="subcellular location">
    <subcellularLocation>
        <location evidence="1">Nucleus</location>
    </subcellularLocation>
</comment>
<reference evidence="12 13" key="1">
    <citation type="submission" date="2020-02" db="EMBL/GenBank/DDBJ databases">
        <authorList>
            <person name="Ferguson B K."/>
        </authorList>
    </citation>
    <scope>NUCLEOTIDE SEQUENCE [LARGE SCALE GENOMIC DNA]</scope>
</reference>
<dbReference type="PANTHER" id="PTHR24399">
    <property type="entry name" value="ZINC FINGER AND BTB DOMAIN-CONTAINING"/>
    <property type="match status" value="1"/>
</dbReference>
<evidence type="ECO:0000256" key="4">
    <source>
        <dbReference type="ARBA" id="ARBA00022771"/>
    </source>
</evidence>
<dbReference type="Pfam" id="PF00096">
    <property type="entry name" value="zf-C2H2"/>
    <property type="match status" value="6"/>
</dbReference>
<evidence type="ECO:0000256" key="7">
    <source>
        <dbReference type="ARBA" id="ARBA00023163"/>
    </source>
</evidence>
<feature type="domain" description="C2H2-type" evidence="11">
    <location>
        <begin position="293"/>
        <end position="321"/>
    </location>
</feature>
<evidence type="ECO:0000256" key="1">
    <source>
        <dbReference type="ARBA" id="ARBA00004123"/>
    </source>
</evidence>
<evidence type="ECO:0000256" key="9">
    <source>
        <dbReference type="PROSITE-ProRule" id="PRU00042"/>
    </source>
</evidence>
<dbReference type="GO" id="GO:0001817">
    <property type="term" value="P:regulation of cytokine production"/>
    <property type="evidence" value="ECO:0007669"/>
    <property type="project" value="TreeGrafter"/>
</dbReference>
<evidence type="ECO:0000313" key="13">
    <source>
        <dbReference type="Proteomes" id="UP000479190"/>
    </source>
</evidence>
<dbReference type="GO" id="GO:0001227">
    <property type="term" value="F:DNA-binding transcription repressor activity, RNA polymerase II-specific"/>
    <property type="evidence" value="ECO:0007669"/>
    <property type="project" value="TreeGrafter"/>
</dbReference>
<dbReference type="GO" id="GO:0000978">
    <property type="term" value="F:RNA polymerase II cis-regulatory region sequence-specific DNA binding"/>
    <property type="evidence" value="ECO:0007669"/>
    <property type="project" value="TreeGrafter"/>
</dbReference>
<feature type="domain" description="C2H2-type" evidence="11">
    <location>
        <begin position="322"/>
        <end position="350"/>
    </location>
</feature>
<dbReference type="Gene3D" id="3.30.160.60">
    <property type="entry name" value="Classic Zinc Finger"/>
    <property type="match status" value="8"/>
</dbReference>
<evidence type="ECO:0000313" key="12">
    <source>
        <dbReference type="EMBL" id="CAB0031276.1"/>
    </source>
</evidence>
<dbReference type="FunFam" id="3.30.160.60:FF:000100">
    <property type="entry name" value="Zinc finger 45-like"/>
    <property type="match status" value="1"/>
</dbReference>
<keyword evidence="6" id="KW-0805">Transcription regulation</keyword>
<dbReference type="GO" id="GO:0002682">
    <property type="term" value="P:regulation of immune system process"/>
    <property type="evidence" value="ECO:0007669"/>
    <property type="project" value="TreeGrafter"/>
</dbReference>
<dbReference type="PROSITE" id="PS50157">
    <property type="entry name" value="ZINC_FINGER_C2H2_2"/>
    <property type="match status" value="9"/>
</dbReference>
<feature type="domain" description="C2H2-type" evidence="11">
    <location>
        <begin position="264"/>
        <end position="292"/>
    </location>
</feature>
<keyword evidence="2" id="KW-0479">Metal-binding</keyword>
<feature type="domain" description="C2H2-type" evidence="11">
    <location>
        <begin position="496"/>
        <end position="524"/>
    </location>
</feature>
<evidence type="ECO:0000256" key="6">
    <source>
        <dbReference type="ARBA" id="ARBA00023015"/>
    </source>
</evidence>
<protein>
    <recommendedName>
        <fullName evidence="11">C2H2-type domain-containing protein</fullName>
    </recommendedName>
</protein>
<name>A0A6H5I4K9_9HYME</name>
<evidence type="ECO:0000256" key="5">
    <source>
        <dbReference type="ARBA" id="ARBA00022833"/>
    </source>
</evidence>
<dbReference type="GO" id="GO:0005654">
    <property type="term" value="C:nucleoplasm"/>
    <property type="evidence" value="ECO:0007669"/>
    <property type="project" value="TreeGrafter"/>
</dbReference>
<keyword evidence="3" id="KW-0677">Repeat</keyword>